<dbReference type="AlphaFoldDB" id="K4LJA1"/>
<dbReference type="EMBL" id="CP003732">
    <property type="protein sequence ID" value="AFV13081.1"/>
    <property type="molecule type" value="Genomic_DNA"/>
</dbReference>
<dbReference type="KEGG" id="tpz:Tph_c29190"/>
<sequence length="79" mass="8219">MSVRETIKNQIIGALKGANFPIGSPEALLAAFPQGAETTCQAGDLKMSAGEAAKLLTPDDFPFRSAEQVAETIVSRAGL</sequence>
<organism evidence="1 2">
    <name type="scientific">Thermacetogenium phaeum (strain ATCC BAA-254 / DSM 26808 / PB)</name>
    <dbReference type="NCBI Taxonomy" id="1089553"/>
    <lineage>
        <taxon>Bacteria</taxon>
        <taxon>Bacillati</taxon>
        <taxon>Bacillota</taxon>
        <taxon>Clostridia</taxon>
        <taxon>Thermoanaerobacterales</taxon>
        <taxon>Thermoanaerobacteraceae</taxon>
        <taxon>Thermacetogenium</taxon>
    </lineage>
</organism>
<dbReference type="RefSeq" id="WP_015051939.1">
    <property type="nucleotide sequence ID" value="NC_018870.1"/>
</dbReference>
<dbReference type="SUPFAM" id="SSF69025">
    <property type="entry name" value="Hypothetical protein MTH865"/>
    <property type="match status" value="1"/>
</dbReference>
<dbReference type="Gene3D" id="1.10.238.80">
    <property type="entry name" value="MTH865-like"/>
    <property type="match status" value="1"/>
</dbReference>
<proteinExistence type="predicted"/>
<dbReference type="InterPro" id="IPR036825">
    <property type="entry name" value="MTH865-like_sf"/>
</dbReference>
<evidence type="ECO:0008006" key="3">
    <source>
        <dbReference type="Google" id="ProtNLM"/>
    </source>
</evidence>
<keyword evidence="2" id="KW-1185">Reference proteome</keyword>
<dbReference type="eggNOG" id="COG4746">
    <property type="taxonomic scope" value="Bacteria"/>
</dbReference>
<dbReference type="Proteomes" id="UP000000467">
    <property type="component" value="Chromosome"/>
</dbReference>
<evidence type="ECO:0000313" key="1">
    <source>
        <dbReference type="EMBL" id="AFV13081.1"/>
    </source>
</evidence>
<protein>
    <recommendedName>
        <fullName evidence="3">MTH865-like family protein</fullName>
    </recommendedName>
</protein>
<dbReference type="InterPro" id="IPR024093">
    <property type="entry name" value="Uncharacterised_MTH865"/>
</dbReference>
<dbReference type="OrthoDB" id="1808525at2"/>
<dbReference type="STRING" id="1089553.Tph_c29190"/>
<name>K4LJA1_THEPS</name>
<dbReference type="Pfam" id="PF07747">
    <property type="entry name" value="MTH865"/>
    <property type="match status" value="1"/>
</dbReference>
<evidence type="ECO:0000313" key="2">
    <source>
        <dbReference type="Proteomes" id="UP000000467"/>
    </source>
</evidence>
<dbReference type="HOGENOM" id="CLU_193458_0_0_9"/>
<accession>K4LJA1</accession>
<gene>
    <name evidence="1" type="ordered locus">Tph_c29190</name>
</gene>
<reference evidence="1 2" key="1">
    <citation type="journal article" date="2012" name="BMC Genomics">
        <title>Genome-guided analysis of physiological and morphological traits of the fermentative acetate oxidizer Thermacetogenium phaeum.</title>
        <authorList>
            <person name="Oehler D."/>
            <person name="Poehlein A."/>
            <person name="Leimbach A."/>
            <person name="Muller N."/>
            <person name="Daniel R."/>
            <person name="Gottschalk G."/>
            <person name="Schink B."/>
        </authorList>
    </citation>
    <scope>NUCLEOTIDE SEQUENCE [LARGE SCALE GENOMIC DNA]</scope>
    <source>
        <strain evidence="2">ATCC BAA-254 / DSM 26808 / PB</strain>
    </source>
</reference>